<feature type="domain" description="DUF7809" evidence="1">
    <location>
        <begin position="114"/>
        <end position="271"/>
    </location>
</feature>
<dbReference type="Pfam" id="PF25100">
    <property type="entry name" value="DUF7809"/>
    <property type="match status" value="1"/>
</dbReference>
<dbReference type="GO" id="GO:0045121">
    <property type="term" value="C:membrane raft"/>
    <property type="evidence" value="ECO:0007669"/>
    <property type="project" value="TreeGrafter"/>
</dbReference>
<evidence type="ECO:0000313" key="3">
    <source>
        <dbReference type="Proteomes" id="UP001152747"/>
    </source>
</evidence>
<protein>
    <recommendedName>
        <fullName evidence="1">DUF7809 domain-containing protein</fullName>
    </recommendedName>
</protein>
<organism evidence="2 3">
    <name type="scientific">Caenorhabditis angaria</name>
    <dbReference type="NCBI Taxonomy" id="860376"/>
    <lineage>
        <taxon>Eukaryota</taxon>
        <taxon>Metazoa</taxon>
        <taxon>Ecdysozoa</taxon>
        <taxon>Nematoda</taxon>
        <taxon>Chromadorea</taxon>
        <taxon>Rhabditida</taxon>
        <taxon>Rhabditina</taxon>
        <taxon>Rhabditomorpha</taxon>
        <taxon>Rhabditoidea</taxon>
        <taxon>Rhabditidae</taxon>
        <taxon>Peloderinae</taxon>
        <taxon>Caenorhabditis</taxon>
    </lineage>
</organism>
<gene>
    <name evidence="2" type="ORF">CAMP_LOCUS12257</name>
</gene>
<accession>A0A9P1N349</accession>
<keyword evidence="3" id="KW-1185">Reference proteome</keyword>
<proteinExistence type="predicted"/>
<dbReference type="AlphaFoldDB" id="A0A9P1N349"/>
<dbReference type="PANTHER" id="PTHR21447:SF13">
    <property type="entry name" value="RING-TYPE DOMAIN-CONTAINING PROTEIN"/>
    <property type="match status" value="1"/>
</dbReference>
<name>A0A9P1N349_9PELO</name>
<sequence length="828" mass="96904">MGSNQLDVQWTNSMLLNVVENYVVRPNFSRFSDGEHFGDLQSKEVFNSKQALKIIKKLYEKDSGLSVYGPAEKLMEDLVTIQYFPNNAKFLGLTDEYNYFGYPRYLVDKSGGEFMSKMDVFMVIYRNFTNAYDDGNEIANLILMKWGNQIGKKLKTSFEIIPGCLVDAVISSCSDFYKNHANEIANGKLCRKFRFSKYNVDELYARFSKHFDESTDAHLLKQLKQQLTAYSKRVPIKVNQKFYQRVYIKLVLYEESTKHLLKQFPTIFTPNVPCFGDYNVATTRMLKDGDDTFFFAKELQEAVKAGFIDKYEGRKMPRDDTNIVVETNEERMNKGIIYTVSMDEFEKLLGKFKITNRDVSVIENDYKKTSRQIGVPLISPYGSHCKTATDAFFEVFDHISTGMKVFQAVSEENLPKVFEFFEKLPFIISNHQDKYMVTTAKIGESVDLAYQQLAQYVTEPIYELPKDKLLFTEDEAREEINKLSPNLPLNQENLKFVLFYRRKQVGGCRNLSIRDVFEVFEHCLRLQFFLLNPKFAEFMHNQRACQVYPRFQCHCFSKANKAPKSIRSLENLTASHVQAIHIKYNNTLRYQIFTNSAKKFYDNETCLQKSLDVSLDSVRGENRELISLIYEAQNIKLASEAKRFFYLSEFEMDGLVGQFAHRFVTGIKFSNDRLENQKDDLHQTTVIRWEEIHKSLRDFFPEQTKYEELFEKIKENLRNRKCAKGGIRGNYVSAIMDILRQAQMNFGRIWNTLKSLTDFQCWNPHRTIQLRILTAIRVDDQKTWHLFSEEVLEALKCVLRAEKRLHLVREKNRKLGDGMVQFTNLYNN</sequence>
<dbReference type="GO" id="GO:0045087">
    <property type="term" value="P:innate immune response"/>
    <property type="evidence" value="ECO:0007669"/>
    <property type="project" value="TreeGrafter"/>
</dbReference>
<reference evidence="2" key="1">
    <citation type="submission" date="2022-11" db="EMBL/GenBank/DDBJ databases">
        <authorList>
            <person name="Kikuchi T."/>
        </authorList>
    </citation>
    <scope>NUCLEOTIDE SEQUENCE</scope>
    <source>
        <strain evidence="2">PS1010</strain>
    </source>
</reference>
<dbReference type="EMBL" id="CANHGI010000004">
    <property type="protein sequence ID" value="CAI5449620.1"/>
    <property type="molecule type" value="Genomic_DNA"/>
</dbReference>
<dbReference type="Proteomes" id="UP001152747">
    <property type="component" value="Unassembled WGS sequence"/>
</dbReference>
<comment type="caution">
    <text evidence="2">The sequence shown here is derived from an EMBL/GenBank/DDBJ whole genome shotgun (WGS) entry which is preliminary data.</text>
</comment>
<dbReference type="PANTHER" id="PTHR21447">
    <property type="entry name" value="RING-TYPE DOMAIN-CONTAINING PROTEIN-RELATED"/>
    <property type="match status" value="1"/>
</dbReference>
<evidence type="ECO:0000259" key="1">
    <source>
        <dbReference type="Pfam" id="PF25100"/>
    </source>
</evidence>
<dbReference type="InterPro" id="IPR056711">
    <property type="entry name" value="DUF7809"/>
</dbReference>
<evidence type="ECO:0000313" key="2">
    <source>
        <dbReference type="EMBL" id="CAI5449620.1"/>
    </source>
</evidence>